<evidence type="ECO:0000313" key="1">
    <source>
        <dbReference type="EMBL" id="GFN81348.1"/>
    </source>
</evidence>
<name>A0AAV3YGC3_9GAST</name>
<gene>
    <name evidence="1" type="ORF">PoB_000785400</name>
</gene>
<accession>A0AAV3YGC3</accession>
<sequence length="75" mass="8389">MCKAPPVASETLIQPRIKLRHTHGIPECITVCPIEALEISAQLRHLDKAFGRTMATRFLSNEGDRRATRALTMDC</sequence>
<dbReference type="Proteomes" id="UP000735302">
    <property type="component" value="Unassembled WGS sequence"/>
</dbReference>
<protein>
    <recommendedName>
        <fullName evidence="3">4Fe-4S ferredoxin-type domain-containing protein</fullName>
    </recommendedName>
</protein>
<reference evidence="1 2" key="1">
    <citation type="journal article" date="2021" name="Elife">
        <title>Chloroplast acquisition without the gene transfer in kleptoplastic sea slugs, Plakobranchus ocellatus.</title>
        <authorList>
            <person name="Maeda T."/>
            <person name="Takahashi S."/>
            <person name="Yoshida T."/>
            <person name="Shimamura S."/>
            <person name="Takaki Y."/>
            <person name="Nagai Y."/>
            <person name="Toyoda A."/>
            <person name="Suzuki Y."/>
            <person name="Arimoto A."/>
            <person name="Ishii H."/>
            <person name="Satoh N."/>
            <person name="Nishiyama T."/>
            <person name="Hasebe M."/>
            <person name="Maruyama T."/>
            <person name="Minagawa J."/>
            <person name="Obokata J."/>
            <person name="Shigenobu S."/>
        </authorList>
    </citation>
    <scope>NUCLEOTIDE SEQUENCE [LARGE SCALE GENOMIC DNA]</scope>
</reference>
<proteinExistence type="predicted"/>
<dbReference type="EMBL" id="BLXT01000923">
    <property type="protein sequence ID" value="GFN81348.1"/>
    <property type="molecule type" value="Genomic_DNA"/>
</dbReference>
<evidence type="ECO:0008006" key="3">
    <source>
        <dbReference type="Google" id="ProtNLM"/>
    </source>
</evidence>
<dbReference type="AlphaFoldDB" id="A0AAV3YGC3"/>
<organism evidence="1 2">
    <name type="scientific">Plakobranchus ocellatus</name>
    <dbReference type="NCBI Taxonomy" id="259542"/>
    <lineage>
        <taxon>Eukaryota</taxon>
        <taxon>Metazoa</taxon>
        <taxon>Spiralia</taxon>
        <taxon>Lophotrochozoa</taxon>
        <taxon>Mollusca</taxon>
        <taxon>Gastropoda</taxon>
        <taxon>Heterobranchia</taxon>
        <taxon>Euthyneura</taxon>
        <taxon>Panpulmonata</taxon>
        <taxon>Sacoglossa</taxon>
        <taxon>Placobranchoidea</taxon>
        <taxon>Plakobranchidae</taxon>
        <taxon>Plakobranchus</taxon>
    </lineage>
</organism>
<keyword evidence="2" id="KW-1185">Reference proteome</keyword>
<evidence type="ECO:0000313" key="2">
    <source>
        <dbReference type="Proteomes" id="UP000735302"/>
    </source>
</evidence>
<comment type="caution">
    <text evidence="1">The sequence shown here is derived from an EMBL/GenBank/DDBJ whole genome shotgun (WGS) entry which is preliminary data.</text>
</comment>